<keyword evidence="5" id="KW-1185">Reference proteome</keyword>
<evidence type="ECO:0000313" key="5">
    <source>
        <dbReference type="Proteomes" id="UP001189429"/>
    </source>
</evidence>
<dbReference type="Gene3D" id="3.90.70.80">
    <property type="match status" value="1"/>
</dbReference>
<organism evidence="4 5">
    <name type="scientific">Prorocentrum cordatum</name>
    <dbReference type="NCBI Taxonomy" id="2364126"/>
    <lineage>
        <taxon>Eukaryota</taxon>
        <taxon>Sar</taxon>
        <taxon>Alveolata</taxon>
        <taxon>Dinophyceae</taxon>
        <taxon>Prorocentrales</taxon>
        <taxon>Prorocentraceae</taxon>
        <taxon>Prorocentrum</taxon>
    </lineage>
</organism>
<dbReference type="PROSITE" id="PS50802">
    <property type="entry name" value="OTU"/>
    <property type="match status" value="1"/>
</dbReference>
<keyword evidence="1" id="KW-0233">DNA recombination</keyword>
<feature type="compositionally biased region" description="Low complexity" evidence="2">
    <location>
        <begin position="1775"/>
        <end position="1789"/>
    </location>
</feature>
<keyword evidence="1" id="KW-0067">ATP-binding</keyword>
<dbReference type="SUPFAM" id="SSF54001">
    <property type="entry name" value="Cysteine proteinases"/>
    <property type="match status" value="1"/>
</dbReference>
<dbReference type="InterPro" id="IPR003323">
    <property type="entry name" value="OTU_dom"/>
</dbReference>
<feature type="region of interest" description="Disordered" evidence="2">
    <location>
        <begin position="715"/>
        <end position="749"/>
    </location>
</feature>
<dbReference type="InterPro" id="IPR027417">
    <property type="entry name" value="P-loop_NTPase"/>
</dbReference>
<dbReference type="EMBL" id="CAUYUJ010000933">
    <property type="protein sequence ID" value="CAK0793276.1"/>
    <property type="molecule type" value="Genomic_DNA"/>
</dbReference>
<dbReference type="InterPro" id="IPR038765">
    <property type="entry name" value="Papain-like_cys_pep_sf"/>
</dbReference>
<feature type="region of interest" description="Disordered" evidence="2">
    <location>
        <begin position="930"/>
        <end position="981"/>
    </location>
</feature>
<dbReference type="Proteomes" id="UP001189429">
    <property type="component" value="Unassembled WGS sequence"/>
</dbReference>
<reference evidence="4" key="1">
    <citation type="submission" date="2023-10" db="EMBL/GenBank/DDBJ databases">
        <authorList>
            <person name="Chen Y."/>
            <person name="Shah S."/>
            <person name="Dougan E. K."/>
            <person name="Thang M."/>
            <person name="Chan C."/>
        </authorList>
    </citation>
    <scope>NUCLEOTIDE SEQUENCE [LARGE SCALE GENOMIC DNA]</scope>
</reference>
<accession>A0ABN9PJU8</accession>
<proteinExistence type="inferred from homology"/>
<feature type="compositionally biased region" description="Basic and acidic residues" evidence="2">
    <location>
        <begin position="173"/>
        <end position="220"/>
    </location>
</feature>
<sequence length="2525" mass="275695">MAAVLSQQLEGVRHLLQRVDIPGDGHFQYRSISVQVRGRGYGFQGHVQMRQQVIEHVRTHQAYFCDFFAGSRPSAQLSRWLWRADHGAWGDNVSLQAACRFLSRPIAVWRRDSAQQPTVLIPPGYDESNPADPVYLELDERSRGHEHYSALRLGPAGLASRKRSYRDNPVLLQRERERNNTRMKTQRDDPVSLQREQERNNARMKTQRDDPVLLRREQKRNNARMKTQRDDPVLLQREQGRDAARKKTQRDDPVLLQREQERNAARMKTQRDDPVLLQREQERDAARKQTERDQKRRALPDPADALALLDRLHEESGYQVSRHSRRLRGTSATTPPADRLAQRIADDVLQYCTVTEDDKRRLVSSYAHVMSHDALLPGCGTCGRRDPQHPAEETCTLEPLPADHWIRYSDADMQTLNSMPQVTLVNEDGAQRVVETSLLKSHWQDPRGNVFHVHPELVNDDGDGQHFVFLCPVCSRAAVQKSAPPPPFTIAAGVDFGLLTRLGMDAPSDLEALALADVRAYSLVAKVHAPRSRATQASRALLRGHMISFLQDGPAVLGKHFDEARLANLLANVQLVFVGPNGKTTDLERRALAVPALQMRPHVLYNHLAVRHVLGHVSDISLPSVDDLGSLLASLRARLAARARHVADDAVEQASKPSDVANVRDVAMHDDIQAVHLPAPSSEDQGPSVSLDPVGVLAQTTDPVTGTILDGLMGVLQGGSDGQGGDAPESTVSRQPSGGGDAGLGDGTDDILRERTCARELRPMNEFTNNDDILYGAFWYLFPLRQGLRSKGSVNFHDSRHLLTPFHNAFAQQPSFLFLLANQIQRHAAAKGVGLRVKTDPDSFQAFASMMADKDAYMERVRAAKEDPTSKGARDLLKQVMRFTATAGKVVPWSGEERAGEITKLYAMWRRFGPASAFLTCAPDDVHQPKVRGLRATRPPVAASLRRRQRGLSPRGSGDAQARGLAAASPRSRRSGRRVPSAEITRDLGARALAQRPFCKAIQLSYRAGRADAFPTCPATLLPVLRGDASEEAVQRFCEDSLACAPDASHEFALDESFLQTLATLNPVATTLVYEQMAESIFTELVGLPPNHRRKKTVDAGGVPRGFLGAPFGWSFVHETNQRKSFHFHASVHAGASPALLADVAGFPALQALVCRALDTVYRAYVSPEIHALDLARRLLRQPAARLPYFQTRSVEGDAESISFDIGAAITAVTTGLHQHASTCHKGAAGKDGCRMARPAGHPVPETRVLAVKLVDDSTADIPDADGAVVDQGGCANWECADCRANSKFHARPPAQLSDSNASACLSYELCRPRITADGVACRTLRQVLGLAEADVDAMAASEAIKIVASVRRELGDLLARREFPSTLGDRMADCSEEEAFKLLRAWRGMTCRNAWLVECCPVLSGCLGCNAAPLLLGAGESAKAAGMYMCKYMVKDAYELAASLSVLADARDHIDRCPSSAVDADAGDRAAKHFLQRVLNSAATELAPTQAAAIALGASSSGHSHSFVNAYVWDAVHLLLEIQRGGCLLSTASASPVADEAPSACASSGGGDQGGRAEGDAPDMVDAAEQLDAPVRQGTCSIYKTVDGESIAVSQAEHYAHRSLQLLPLSFDEFVMSMQVAKKARRDQRDQKPGRRPNPTYELLEPHPLAGQYEIKAKAKFDVPIFVGQPPPRLPPLLKDARGEATAARQRKERLHAEYFTAVFAPWHASTATGVDCTLHGWQAFLADVQSRIAQGRLFRIEQVGYALTSSTTQAKAMNAWRSRNRTLWKDDPLGPAADAADAGQGAPSKKAAEDIADLKARAARRADIRAVSRAAQAETWGEDNFASLRRLSAAASSSATSPTWQADAPSRTGRVSMRFQESGDRLAAVLQTIGNPRSVDEISQMASRRASDRPVVDADSVPRVFADVTQQEFATEVAEWTRQCRLLTAGEAKPPPPLNPPQRQFARDHLAVQQCLARARAANTSRCTAADMLEAAGLSQIHLLQGAGGVGKSVLLGAMKSVIAEQQLGVMAITAWTGVASAPFGSPTLCSLLKIDFTRLSTATSMTDDAIQALRADFTQAVCRPEDLLVLVIDECSFLVAEALSHVDVQLRRLVNEPDAPFGGIAVILVGDFWQKPPPGGISMAEQLAASEVPELMRGPAPLDPTSSKAKGLALFRQALGTGPTPPPPPVAGLALSLIFHRQARRTVLSQQMRAADDPTFQKELLQLRDTSCPTPVPSSLINHLREVSPDDVRSDPAWAFATIAVLSNYERHQLNRLQVEAFAKAFQLPLITWKCPLTGKAAELLDRSDLDELYDNEPGLWGYFVRGAPAMLTENIQPTKFLVNGACGYMHSLTLQGGLGEDLDIGEPCLEFRRVVLEEPPLCINFQLSLPDGDDGAGIESLVDDAVVVPILCSKHPQEHDMTSLFSCVKAMPKNVRYRGHAITLAFAVTDYKLQGKTKDNLILSIAPRPFPPHLDLKGFYVDVSRVRKRSGLRVLRLPPQRMGGLKHLYKLRHTRELSAWNAALKKPAVKPSKTRKSVVKR</sequence>
<dbReference type="SUPFAM" id="SSF52540">
    <property type="entry name" value="P-loop containing nucleoside triphosphate hydrolases"/>
    <property type="match status" value="2"/>
</dbReference>
<evidence type="ECO:0000313" key="4">
    <source>
        <dbReference type="EMBL" id="CAK0793276.1"/>
    </source>
</evidence>
<feature type="region of interest" description="Disordered" evidence="2">
    <location>
        <begin position="1769"/>
        <end position="1795"/>
    </location>
</feature>
<comment type="catalytic activity">
    <reaction evidence="1">
        <text>ATP + H2O = ADP + phosphate + H(+)</text>
        <dbReference type="Rhea" id="RHEA:13065"/>
        <dbReference type="ChEBI" id="CHEBI:15377"/>
        <dbReference type="ChEBI" id="CHEBI:15378"/>
        <dbReference type="ChEBI" id="CHEBI:30616"/>
        <dbReference type="ChEBI" id="CHEBI:43474"/>
        <dbReference type="ChEBI" id="CHEBI:456216"/>
        <dbReference type="EC" id="5.6.2.3"/>
    </reaction>
</comment>
<evidence type="ECO:0000256" key="2">
    <source>
        <dbReference type="SAM" id="MobiDB-lite"/>
    </source>
</evidence>
<protein>
    <recommendedName>
        <fullName evidence="1">ATP-dependent DNA helicase</fullName>
        <ecNumber evidence="1">5.6.2.3</ecNumber>
    </recommendedName>
</protein>
<keyword evidence="1" id="KW-0347">Helicase</keyword>
<dbReference type="Gene3D" id="3.40.50.300">
    <property type="entry name" value="P-loop containing nucleotide triphosphate hydrolases"/>
    <property type="match status" value="1"/>
</dbReference>
<feature type="compositionally biased region" description="Gly residues" evidence="2">
    <location>
        <begin position="716"/>
        <end position="725"/>
    </location>
</feature>
<comment type="caution">
    <text evidence="4">The sequence shown here is derived from an EMBL/GenBank/DDBJ whole genome shotgun (WGS) entry which is preliminary data.</text>
</comment>
<keyword evidence="1" id="KW-0227">DNA damage</keyword>
<keyword evidence="1" id="KW-0378">Hydrolase</keyword>
<comment type="similarity">
    <text evidence="1">Belongs to the helicase family.</text>
</comment>
<dbReference type="InterPro" id="IPR010285">
    <property type="entry name" value="DNA_helicase_pif1-like_DEAD"/>
</dbReference>
<feature type="compositionally biased region" description="Basic and acidic residues" evidence="2">
    <location>
        <begin position="227"/>
        <end position="299"/>
    </location>
</feature>
<keyword evidence="1" id="KW-0234">DNA repair</keyword>
<evidence type="ECO:0000256" key="1">
    <source>
        <dbReference type="RuleBase" id="RU363044"/>
    </source>
</evidence>
<feature type="region of interest" description="Disordered" evidence="2">
    <location>
        <begin position="159"/>
        <end position="302"/>
    </location>
</feature>
<feature type="compositionally biased region" description="Gly residues" evidence="2">
    <location>
        <begin position="737"/>
        <end position="746"/>
    </location>
</feature>
<name>A0ABN9PJU8_9DINO</name>
<dbReference type="InterPro" id="IPR051055">
    <property type="entry name" value="PIF1_helicase"/>
</dbReference>
<feature type="region of interest" description="Disordered" evidence="2">
    <location>
        <begin position="1623"/>
        <end position="1642"/>
    </location>
</feature>
<keyword evidence="1" id="KW-0547">Nucleotide-binding</keyword>
<dbReference type="Pfam" id="PF05970">
    <property type="entry name" value="PIF1"/>
    <property type="match status" value="1"/>
</dbReference>
<dbReference type="EC" id="5.6.2.3" evidence="1"/>
<comment type="cofactor">
    <cofactor evidence="1">
        <name>Mg(2+)</name>
        <dbReference type="ChEBI" id="CHEBI:18420"/>
    </cofactor>
</comment>
<gene>
    <name evidence="4" type="ORF">PCOR1329_LOCUS3625</name>
</gene>
<dbReference type="CDD" id="cd22744">
    <property type="entry name" value="OTU"/>
    <property type="match status" value="1"/>
</dbReference>
<feature type="region of interest" description="Disordered" evidence="2">
    <location>
        <begin position="1540"/>
        <end position="1561"/>
    </location>
</feature>
<evidence type="ECO:0000259" key="3">
    <source>
        <dbReference type="PROSITE" id="PS50802"/>
    </source>
</evidence>
<feature type="domain" description="OTU" evidence="3">
    <location>
        <begin position="16"/>
        <end position="154"/>
    </location>
</feature>
<dbReference type="PANTHER" id="PTHR47642">
    <property type="entry name" value="ATP-DEPENDENT DNA HELICASE"/>
    <property type="match status" value="1"/>
</dbReference>